<gene>
    <name evidence="4" type="primary">gb27504</name>
    <name evidence="4" type="ORF">PR202_gb27504</name>
</gene>
<dbReference type="PANTHER" id="PTHR23023">
    <property type="entry name" value="DIMETHYLANILINE MONOOXYGENASE"/>
    <property type="match status" value="1"/>
</dbReference>
<keyword evidence="5" id="KW-1185">Reference proteome</keyword>
<accession>A0AAV5FUI1</accession>
<evidence type="ECO:0000256" key="1">
    <source>
        <dbReference type="ARBA" id="ARBA00022630"/>
    </source>
</evidence>
<dbReference type="AlphaFoldDB" id="A0AAV5FUI1"/>
<dbReference type="GO" id="GO:0016491">
    <property type="term" value="F:oxidoreductase activity"/>
    <property type="evidence" value="ECO:0007669"/>
    <property type="project" value="UniProtKB-KW"/>
</dbReference>
<sequence length="141" mass="16099">MFTSEYFLGVSVGSASTTVPLYRECIHPKIPQLVVLGYLESIANLYTAELRAKLLAHFLDDGFRLPDIAIMVKDVLEWEKYMKRYAGPYFRGSCIGVLCIWYNDQLCKDMGCNPRRKKGFIAELFGIYSPGDYADLHPKED</sequence>
<evidence type="ECO:0000313" key="4">
    <source>
        <dbReference type="EMBL" id="GJN38464.1"/>
    </source>
</evidence>
<name>A0AAV5FUI1_ELECO</name>
<dbReference type="SUPFAM" id="SSF51905">
    <property type="entry name" value="FAD/NAD(P)-binding domain"/>
    <property type="match status" value="1"/>
</dbReference>
<protein>
    <submittedName>
        <fullName evidence="4">Uncharacterized protein</fullName>
    </submittedName>
</protein>
<dbReference type="InterPro" id="IPR050346">
    <property type="entry name" value="FMO-like"/>
</dbReference>
<evidence type="ECO:0000313" key="5">
    <source>
        <dbReference type="Proteomes" id="UP001054889"/>
    </source>
</evidence>
<keyword evidence="3" id="KW-0560">Oxidoreductase</keyword>
<dbReference type="EMBL" id="BQKI01000096">
    <property type="protein sequence ID" value="GJN38464.1"/>
    <property type="molecule type" value="Genomic_DNA"/>
</dbReference>
<keyword evidence="2" id="KW-0274">FAD</keyword>
<evidence type="ECO:0000256" key="2">
    <source>
        <dbReference type="ARBA" id="ARBA00022827"/>
    </source>
</evidence>
<evidence type="ECO:0000256" key="3">
    <source>
        <dbReference type="ARBA" id="ARBA00023002"/>
    </source>
</evidence>
<comment type="caution">
    <text evidence="4">The sequence shown here is derived from an EMBL/GenBank/DDBJ whole genome shotgun (WGS) entry which is preliminary data.</text>
</comment>
<reference evidence="4" key="2">
    <citation type="submission" date="2021-12" db="EMBL/GenBank/DDBJ databases">
        <title>Resequencing data analysis of finger millet.</title>
        <authorList>
            <person name="Hatakeyama M."/>
            <person name="Aluri S."/>
            <person name="Balachadran M.T."/>
            <person name="Sivarajan S.R."/>
            <person name="Poveda L."/>
            <person name="Shimizu-Inatsugi R."/>
            <person name="Schlapbach R."/>
            <person name="Sreeman S.M."/>
            <person name="Shimizu K.K."/>
        </authorList>
    </citation>
    <scope>NUCLEOTIDE SEQUENCE</scope>
</reference>
<keyword evidence="1" id="KW-0285">Flavoprotein</keyword>
<dbReference type="Proteomes" id="UP001054889">
    <property type="component" value="Unassembled WGS sequence"/>
</dbReference>
<dbReference type="InterPro" id="IPR036188">
    <property type="entry name" value="FAD/NAD-bd_sf"/>
</dbReference>
<dbReference type="FunFam" id="3.50.50.60:FF:000169">
    <property type="entry name" value="Flavin-containing monooxygenase"/>
    <property type="match status" value="1"/>
</dbReference>
<reference evidence="4" key="1">
    <citation type="journal article" date="2018" name="DNA Res.">
        <title>Multiple hybrid de novo genome assembly of finger millet, an orphan allotetraploid crop.</title>
        <authorList>
            <person name="Hatakeyama M."/>
            <person name="Aluri S."/>
            <person name="Balachadran M.T."/>
            <person name="Sivarajan S.R."/>
            <person name="Patrignani A."/>
            <person name="Gruter S."/>
            <person name="Poveda L."/>
            <person name="Shimizu-Inatsugi R."/>
            <person name="Baeten J."/>
            <person name="Francoijs K.J."/>
            <person name="Nataraja K.N."/>
            <person name="Reddy Y.A.N."/>
            <person name="Phadnis S."/>
            <person name="Ravikumar R.L."/>
            <person name="Schlapbach R."/>
            <person name="Sreeman S.M."/>
            <person name="Shimizu K.K."/>
        </authorList>
    </citation>
    <scope>NUCLEOTIDE SEQUENCE</scope>
</reference>
<organism evidence="4 5">
    <name type="scientific">Eleusine coracana subsp. coracana</name>
    <dbReference type="NCBI Taxonomy" id="191504"/>
    <lineage>
        <taxon>Eukaryota</taxon>
        <taxon>Viridiplantae</taxon>
        <taxon>Streptophyta</taxon>
        <taxon>Embryophyta</taxon>
        <taxon>Tracheophyta</taxon>
        <taxon>Spermatophyta</taxon>
        <taxon>Magnoliopsida</taxon>
        <taxon>Liliopsida</taxon>
        <taxon>Poales</taxon>
        <taxon>Poaceae</taxon>
        <taxon>PACMAD clade</taxon>
        <taxon>Chloridoideae</taxon>
        <taxon>Cynodonteae</taxon>
        <taxon>Eleusininae</taxon>
        <taxon>Eleusine</taxon>
    </lineage>
</organism>
<dbReference type="Gene3D" id="3.50.50.60">
    <property type="entry name" value="FAD/NAD(P)-binding domain"/>
    <property type="match status" value="1"/>
</dbReference>
<proteinExistence type="predicted"/>